<dbReference type="SMART" id="SM00671">
    <property type="entry name" value="SEL1"/>
    <property type="match status" value="4"/>
</dbReference>
<dbReference type="SUPFAM" id="SSF81901">
    <property type="entry name" value="HCP-like"/>
    <property type="match status" value="1"/>
</dbReference>
<dbReference type="Gene3D" id="1.25.40.10">
    <property type="entry name" value="Tetratricopeptide repeat domain"/>
    <property type="match status" value="1"/>
</dbReference>
<organism evidence="1 2">
    <name type="scientific">Stutzerimonas stutzeri</name>
    <name type="common">Pseudomonas stutzeri</name>
    <dbReference type="NCBI Taxonomy" id="316"/>
    <lineage>
        <taxon>Bacteria</taxon>
        <taxon>Pseudomonadati</taxon>
        <taxon>Pseudomonadota</taxon>
        <taxon>Gammaproteobacteria</taxon>
        <taxon>Pseudomonadales</taxon>
        <taxon>Pseudomonadaceae</taxon>
        <taxon>Stutzerimonas</taxon>
    </lineage>
</organism>
<dbReference type="InterPro" id="IPR011990">
    <property type="entry name" value="TPR-like_helical_dom_sf"/>
</dbReference>
<accession>A0A023WP33</accession>
<dbReference type="OrthoDB" id="6810016at2"/>
<gene>
    <name evidence="1" type="ORF">UIB01_04445</name>
</gene>
<proteinExistence type="predicted"/>
<dbReference type="PANTHER" id="PTHR11102:SF160">
    <property type="entry name" value="ERAD-ASSOCIATED E3 UBIQUITIN-PROTEIN LIGASE COMPONENT HRD3"/>
    <property type="match status" value="1"/>
</dbReference>
<protein>
    <recommendedName>
        <fullName evidence="3">Sel1 repeat family protein</fullName>
    </recommendedName>
</protein>
<dbReference type="Proteomes" id="UP000025238">
    <property type="component" value="Chromosome"/>
</dbReference>
<sequence>MPHLLRREETLDTEQLEHLAEQPQRAARLVLAAAAAGELEAQALLGQILLDGRGIQADPALALTWFSIAADRGHAMACNMAGRCHEHGWGAPANPARAADFYRRAAEMGLDWSMYNLANLLATGRGISQDEAAAYRLYRQAAELGHAKSMNLTGRCLEDGCGVARDVSAAHAWYRRSAEAGDFRGQFSHAAVLLAEQQWDTARHWLERALEVGHLKFVETALASLQAAALPQIDDIVVAYARRRDELRAGLR</sequence>
<dbReference type="AlphaFoldDB" id="A0A023WP33"/>
<evidence type="ECO:0000313" key="2">
    <source>
        <dbReference type="Proteomes" id="UP000025238"/>
    </source>
</evidence>
<dbReference type="PATRIC" id="fig|316.97.peg.907"/>
<name>A0A023WP33_STUST</name>
<dbReference type="EMBL" id="CP007509">
    <property type="protein sequence ID" value="AHY41756.1"/>
    <property type="molecule type" value="Genomic_DNA"/>
</dbReference>
<evidence type="ECO:0000313" key="1">
    <source>
        <dbReference type="EMBL" id="AHY41756.1"/>
    </source>
</evidence>
<reference evidence="1 2" key="1">
    <citation type="submission" date="2014-03" db="EMBL/GenBank/DDBJ databases">
        <title>Complete genome sequence of Pseudomonas stutzeri 19SMN4.</title>
        <authorList>
            <person name="Brunet-Galmes I."/>
            <person name="Nogales B."/>
            <person name="Busquets A."/>
            <person name="Pena A."/>
            <person name="Gomila M."/>
            <person name="Garcia-Valdes E."/>
            <person name="Lalucat J."/>
            <person name="Bennasar A."/>
            <person name="Bosch R."/>
        </authorList>
    </citation>
    <scope>NUCLEOTIDE SEQUENCE [LARGE SCALE GENOMIC DNA]</scope>
    <source>
        <strain evidence="1 2">19SMN4</strain>
    </source>
</reference>
<dbReference type="InterPro" id="IPR050767">
    <property type="entry name" value="Sel1_AlgK"/>
</dbReference>
<dbReference type="KEGG" id="pstu:UIB01_04445"/>
<dbReference type="InterPro" id="IPR006597">
    <property type="entry name" value="Sel1-like"/>
</dbReference>
<dbReference type="PANTHER" id="PTHR11102">
    <property type="entry name" value="SEL-1-LIKE PROTEIN"/>
    <property type="match status" value="1"/>
</dbReference>
<dbReference type="Pfam" id="PF08238">
    <property type="entry name" value="Sel1"/>
    <property type="match status" value="5"/>
</dbReference>
<evidence type="ECO:0008006" key="3">
    <source>
        <dbReference type="Google" id="ProtNLM"/>
    </source>
</evidence>